<evidence type="ECO:0000256" key="4">
    <source>
        <dbReference type="SAM" id="MobiDB-lite"/>
    </source>
</evidence>
<feature type="region of interest" description="Disordered" evidence="4">
    <location>
        <begin position="205"/>
        <end position="227"/>
    </location>
</feature>
<keyword evidence="1 6" id="KW-0808">Transferase</keyword>
<dbReference type="PROSITE" id="PS51186">
    <property type="entry name" value="GNAT"/>
    <property type="match status" value="1"/>
</dbReference>
<comment type="caution">
    <text evidence="6">The sequence shown here is derived from an EMBL/GenBank/DDBJ whole genome shotgun (WGS) entry which is preliminary data.</text>
</comment>
<dbReference type="EMBL" id="JBHVBU010000002">
    <property type="protein sequence ID" value="MFE7961659.1"/>
    <property type="molecule type" value="Genomic_DNA"/>
</dbReference>
<evidence type="ECO:0000256" key="2">
    <source>
        <dbReference type="ARBA" id="ARBA00023315"/>
    </source>
</evidence>
<evidence type="ECO:0000313" key="7">
    <source>
        <dbReference type="Proteomes" id="UP001600650"/>
    </source>
</evidence>
<keyword evidence="7" id="KW-1185">Reference proteome</keyword>
<dbReference type="SUPFAM" id="SSF55729">
    <property type="entry name" value="Acyl-CoA N-acyltransferases (Nat)"/>
    <property type="match status" value="1"/>
</dbReference>
<evidence type="ECO:0000313" key="6">
    <source>
        <dbReference type="EMBL" id="MFE7961659.1"/>
    </source>
</evidence>
<evidence type="ECO:0000256" key="3">
    <source>
        <dbReference type="ARBA" id="ARBA00038502"/>
    </source>
</evidence>
<feature type="compositionally biased region" description="Basic and acidic residues" evidence="4">
    <location>
        <begin position="205"/>
        <end position="221"/>
    </location>
</feature>
<dbReference type="InterPro" id="IPR051531">
    <property type="entry name" value="N-acetyltransferase"/>
</dbReference>
<gene>
    <name evidence="6" type="ORF">ACFU0X_01185</name>
</gene>
<dbReference type="InterPro" id="IPR000182">
    <property type="entry name" value="GNAT_dom"/>
</dbReference>
<evidence type="ECO:0000256" key="1">
    <source>
        <dbReference type="ARBA" id="ARBA00022679"/>
    </source>
</evidence>
<dbReference type="Gene3D" id="3.40.630.30">
    <property type="match status" value="1"/>
</dbReference>
<sequence>MNAPYWPAELRDGDIVLRPIKLRDQKAWREVNRRNRDWLRPWEATIPPPTPSGPVTHRPTYRQMVRHLRSEANAGRMLPFVIEYQGRLVGQLTVAGITWGSMCSGHIGYWVDEAVAGRGVVPTSVAMVVDHCFRTVGLHRIEVCIRPENGPSRRVVEKLGFREEGLRPRYLHIDGAWRDHLVFALTAEEVPDGLLARWRRTRAQERSRHELPGREQRDRGIPHGPSN</sequence>
<dbReference type="EC" id="2.3.-.-" evidence="6"/>
<proteinExistence type="inferred from homology"/>
<dbReference type="Pfam" id="PF13302">
    <property type="entry name" value="Acetyltransf_3"/>
    <property type="match status" value="1"/>
</dbReference>
<accession>A0ABW6J8L3</accession>
<organism evidence="6 7">
    <name type="scientific">Streptomyces cellulosae</name>
    <dbReference type="NCBI Taxonomy" id="1968"/>
    <lineage>
        <taxon>Bacteria</taxon>
        <taxon>Bacillati</taxon>
        <taxon>Actinomycetota</taxon>
        <taxon>Actinomycetes</taxon>
        <taxon>Kitasatosporales</taxon>
        <taxon>Streptomycetaceae</taxon>
        <taxon>Streptomyces</taxon>
    </lineage>
</organism>
<name>A0ABW6J8L3_STRCE</name>
<keyword evidence="2 6" id="KW-0012">Acyltransferase</keyword>
<dbReference type="Proteomes" id="UP001600650">
    <property type="component" value="Unassembled WGS sequence"/>
</dbReference>
<dbReference type="RefSeq" id="WP_381724651.1">
    <property type="nucleotide sequence ID" value="NZ_JBHVBU010000002.1"/>
</dbReference>
<dbReference type="InterPro" id="IPR016181">
    <property type="entry name" value="Acyl_CoA_acyltransferase"/>
</dbReference>
<feature type="domain" description="N-acetyltransferase" evidence="5">
    <location>
        <begin position="15"/>
        <end position="188"/>
    </location>
</feature>
<dbReference type="PANTHER" id="PTHR43792:SF8">
    <property type="entry name" value="[RIBOSOMAL PROTEIN US5]-ALANINE N-ACETYLTRANSFERASE"/>
    <property type="match status" value="1"/>
</dbReference>
<evidence type="ECO:0000259" key="5">
    <source>
        <dbReference type="PROSITE" id="PS51186"/>
    </source>
</evidence>
<comment type="similarity">
    <text evidence="3">Belongs to the acetyltransferase family. RimJ subfamily.</text>
</comment>
<dbReference type="PANTHER" id="PTHR43792">
    <property type="entry name" value="GNAT FAMILY, PUTATIVE (AFU_ORTHOLOGUE AFUA_3G00765)-RELATED-RELATED"/>
    <property type="match status" value="1"/>
</dbReference>
<dbReference type="GO" id="GO:0016746">
    <property type="term" value="F:acyltransferase activity"/>
    <property type="evidence" value="ECO:0007669"/>
    <property type="project" value="UniProtKB-KW"/>
</dbReference>
<reference evidence="6 7" key="1">
    <citation type="submission" date="2024-09" db="EMBL/GenBank/DDBJ databases">
        <title>The Natural Products Discovery Center: Release of the First 8490 Sequenced Strains for Exploring Actinobacteria Biosynthetic Diversity.</title>
        <authorList>
            <person name="Kalkreuter E."/>
            <person name="Kautsar S.A."/>
            <person name="Yang D."/>
            <person name="Bader C.D."/>
            <person name="Teijaro C.N."/>
            <person name="Fluegel L."/>
            <person name="Davis C.M."/>
            <person name="Simpson J.R."/>
            <person name="Lauterbach L."/>
            <person name="Steele A.D."/>
            <person name="Gui C."/>
            <person name="Meng S."/>
            <person name="Li G."/>
            <person name="Viehrig K."/>
            <person name="Ye F."/>
            <person name="Su P."/>
            <person name="Kiefer A.F."/>
            <person name="Nichols A."/>
            <person name="Cepeda A.J."/>
            <person name="Yan W."/>
            <person name="Fan B."/>
            <person name="Jiang Y."/>
            <person name="Adhikari A."/>
            <person name="Zheng C.-J."/>
            <person name="Schuster L."/>
            <person name="Cowan T.M."/>
            <person name="Smanski M.J."/>
            <person name="Chevrette M.G."/>
            <person name="De Carvalho L.P.S."/>
            <person name="Shen B."/>
        </authorList>
    </citation>
    <scope>NUCLEOTIDE SEQUENCE [LARGE SCALE GENOMIC DNA]</scope>
    <source>
        <strain evidence="6 7">NPDC057399</strain>
    </source>
</reference>
<protein>
    <submittedName>
        <fullName evidence="6">GNAT family N-acetyltransferase</fullName>
        <ecNumber evidence="6">2.3.-.-</ecNumber>
    </submittedName>
</protein>